<feature type="non-terminal residue" evidence="2">
    <location>
        <position position="40"/>
    </location>
</feature>
<organism evidence="2">
    <name type="scientific">marine sediment metagenome</name>
    <dbReference type="NCBI Taxonomy" id="412755"/>
    <lineage>
        <taxon>unclassified sequences</taxon>
        <taxon>metagenomes</taxon>
        <taxon>ecological metagenomes</taxon>
    </lineage>
</organism>
<reference evidence="2" key="1">
    <citation type="journal article" date="2014" name="Front. Microbiol.">
        <title>High frequency of phylogenetically diverse reductive dehalogenase-homologous genes in deep subseafloor sedimentary metagenomes.</title>
        <authorList>
            <person name="Kawai M."/>
            <person name="Futagami T."/>
            <person name="Toyoda A."/>
            <person name="Takaki Y."/>
            <person name="Nishi S."/>
            <person name="Hori S."/>
            <person name="Arai W."/>
            <person name="Tsubouchi T."/>
            <person name="Morono Y."/>
            <person name="Uchiyama I."/>
            <person name="Ito T."/>
            <person name="Fujiyama A."/>
            <person name="Inagaki F."/>
            <person name="Takami H."/>
        </authorList>
    </citation>
    <scope>NUCLEOTIDE SEQUENCE</scope>
    <source>
        <strain evidence="2">Expedition CK06-06</strain>
    </source>
</reference>
<comment type="caution">
    <text evidence="2">The sequence shown here is derived from an EMBL/GenBank/DDBJ whole genome shotgun (WGS) entry which is preliminary data.</text>
</comment>
<protein>
    <recommendedName>
        <fullName evidence="1">RACo C-terminal domain-containing protein</fullName>
    </recommendedName>
</protein>
<accession>X1VZH6</accession>
<dbReference type="AlphaFoldDB" id="X1VZH6"/>
<dbReference type="Pfam" id="PF14574">
    <property type="entry name" value="RACo_C_ter"/>
    <property type="match status" value="1"/>
</dbReference>
<feature type="domain" description="RACo C-terminal" evidence="1">
    <location>
        <begin position="2"/>
        <end position="37"/>
    </location>
</feature>
<evidence type="ECO:0000259" key="1">
    <source>
        <dbReference type="Pfam" id="PF14574"/>
    </source>
</evidence>
<proteinExistence type="predicted"/>
<feature type="non-terminal residue" evidence="2">
    <location>
        <position position="1"/>
    </location>
</feature>
<name>X1VZH6_9ZZZZ</name>
<sequence length="40" mass="4100">GRIVCASTAAGPAFEGARISQGMRAEKGAIERVGLKKGRV</sequence>
<dbReference type="EMBL" id="BARW01043211">
    <property type="protein sequence ID" value="GAJ18470.1"/>
    <property type="molecule type" value="Genomic_DNA"/>
</dbReference>
<dbReference type="InterPro" id="IPR027980">
    <property type="entry name" value="RACo_C"/>
</dbReference>
<evidence type="ECO:0000313" key="2">
    <source>
        <dbReference type="EMBL" id="GAJ18470.1"/>
    </source>
</evidence>
<gene>
    <name evidence="2" type="ORF">S12H4_63461</name>
</gene>